<reference evidence="3" key="1">
    <citation type="submission" date="2021-01" db="EMBL/GenBank/DDBJ databases">
        <authorList>
            <person name="Corre E."/>
            <person name="Pelletier E."/>
            <person name="Niang G."/>
            <person name="Scheremetjew M."/>
            <person name="Finn R."/>
            <person name="Kale V."/>
            <person name="Holt S."/>
            <person name="Cochrane G."/>
            <person name="Meng A."/>
            <person name="Brown T."/>
            <person name="Cohen L."/>
        </authorList>
    </citation>
    <scope>NUCLEOTIDE SEQUENCE</scope>
    <source>
        <strain evidence="3">CCMP1594</strain>
    </source>
</reference>
<name>A0A7S4FNQ4_9EUGL</name>
<dbReference type="AlphaFoldDB" id="A0A7S4FNQ4"/>
<dbReference type="EMBL" id="HBJA01048181">
    <property type="protein sequence ID" value="CAE0805885.1"/>
    <property type="molecule type" value="Transcribed_RNA"/>
</dbReference>
<evidence type="ECO:0000256" key="1">
    <source>
        <dbReference type="SAM" id="MobiDB-lite"/>
    </source>
</evidence>
<proteinExistence type="predicted"/>
<organism evidence="3">
    <name type="scientific">Eutreptiella gymnastica</name>
    <dbReference type="NCBI Taxonomy" id="73025"/>
    <lineage>
        <taxon>Eukaryota</taxon>
        <taxon>Discoba</taxon>
        <taxon>Euglenozoa</taxon>
        <taxon>Euglenida</taxon>
        <taxon>Spirocuta</taxon>
        <taxon>Euglenophyceae</taxon>
        <taxon>Eutreptiales</taxon>
        <taxon>Eutreptiaceae</taxon>
        <taxon>Eutreptiella</taxon>
    </lineage>
</organism>
<gene>
    <name evidence="3" type="ORF">EGYM00163_LOCUS17011</name>
</gene>
<evidence type="ECO:0000256" key="2">
    <source>
        <dbReference type="SAM" id="Phobius"/>
    </source>
</evidence>
<feature type="region of interest" description="Disordered" evidence="1">
    <location>
        <begin position="22"/>
        <end position="60"/>
    </location>
</feature>
<feature type="transmembrane region" description="Helical" evidence="2">
    <location>
        <begin position="68"/>
        <end position="93"/>
    </location>
</feature>
<sequence length="101" mass="10625">MSPFPMWRPVWPVSEYQACGMERPGEENAGSRVDPRPRAVALDGGKEPNGGMPSGEGPFRSERGSMQIAFAVVACLAAVAPALAMMPGGFLCAQASVREST</sequence>
<evidence type="ECO:0000313" key="3">
    <source>
        <dbReference type="EMBL" id="CAE0805885.1"/>
    </source>
</evidence>
<accession>A0A7S4FNQ4</accession>
<protein>
    <submittedName>
        <fullName evidence="3">Uncharacterized protein</fullName>
    </submittedName>
</protein>
<keyword evidence="2" id="KW-1133">Transmembrane helix</keyword>
<keyword evidence="2" id="KW-0472">Membrane</keyword>
<keyword evidence="2" id="KW-0812">Transmembrane</keyword>